<keyword evidence="1" id="KW-0472">Membrane</keyword>
<comment type="caution">
    <text evidence="2">The sequence shown here is derived from an EMBL/GenBank/DDBJ whole genome shotgun (WGS) entry which is preliminary data.</text>
</comment>
<keyword evidence="1" id="KW-1133">Transmembrane helix</keyword>
<dbReference type="NCBIfam" id="TIGR02459">
    <property type="entry name" value="CbtB"/>
    <property type="match status" value="1"/>
</dbReference>
<evidence type="ECO:0000256" key="1">
    <source>
        <dbReference type="SAM" id="Phobius"/>
    </source>
</evidence>
<dbReference type="Proteomes" id="UP001143370">
    <property type="component" value="Unassembled WGS sequence"/>
</dbReference>
<dbReference type="Pfam" id="PF09489">
    <property type="entry name" value="CbtB"/>
    <property type="match status" value="1"/>
</dbReference>
<evidence type="ECO:0000313" key="3">
    <source>
        <dbReference type="Proteomes" id="UP001143370"/>
    </source>
</evidence>
<accession>A0A9W6J947</accession>
<reference evidence="2" key="2">
    <citation type="submission" date="2023-01" db="EMBL/GenBank/DDBJ databases">
        <authorList>
            <person name="Sun Q."/>
            <person name="Evtushenko L."/>
        </authorList>
    </citation>
    <scope>NUCLEOTIDE SEQUENCE</scope>
    <source>
        <strain evidence="2">VKM B-2484</strain>
    </source>
</reference>
<protein>
    <submittedName>
        <fullName evidence="2">Cobalt transporter subunit CbtB</fullName>
    </submittedName>
</protein>
<keyword evidence="3" id="KW-1185">Reference proteome</keyword>
<organism evidence="2 3">
    <name type="scientific">Ancylobacter dichloromethanicus</name>
    <dbReference type="NCBI Taxonomy" id="518825"/>
    <lineage>
        <taxon>Bacteria</taxon>
        <taxon>Pseudomonadati</taxon>
        <taxon>Pseudomonadota</taxon>
        <taxon>Alphaproteobacteria</taxon>
        <taxon>Hyphomicrobiales</taxon>
        <taxon>Xanthobacteraceae</taxon>
        <taxon>Ancylobacter</taxon>
    </lineage>
</organism>
<reference evidence="2" key="1">
    <citation type="journal article" date="2014" name="Int. J. Syst. Evol. Microbiol.">
        <title>Complete genome sequence of Corynebacterium casei LMG S-19264T (=DSM 44701T), isolated from a smear-ripened cheese.</title>
        <authorList>
            <consortium name="US DOE Joint Genome Institute (JGI-PGF)"/>
            <person name="Walter F."/>
            <person name="Albersmeier A."/>
            <person name="Kalinowski J."/>
            <person name="Ruckert C."/>
        </authorList>
    </citation>
    <scope>NUCLEOTIDE SEQUENCE</scope>
    <source>
        <strain evidence="2">VKM B-2484</strain>
    </source>
</reference>
<keyword evidence="1" id="KW-0812">Transmembrane</keyword>
<dbReference type="EMBL" id="BSFJ01000018">
    <property type="protein sequence ID" value="GLK72667.1"/>
    <property type="molecule type" value="Genomic_DNA"/>
</dbReference>
<dbReference type="AlphaFoldDB" id="A0A9W6J947"/>
<feature type="transmembrane region" description="Helical" evidence="1">
    <location>
        <begin position="26"/>
        <end position="47"/>
    </location>
</feature>
<proteinExistence type="predicted"/>
<dbReference type="InterPro" id="IPR012667">
    <property type="entry name" value="CbtB_put"/>
</dbReference>
<evidence type="ECO:0000313" key="2">
    <source>
        <dbReference type="EMBL" id="GLK72667.1"/>
    </source>
</evidence>
<name>A0A9W6J947_9HYPH</name>
<sequence>METAMQNRAGATAASHDSLASRTVQITLAALLGVFVLGGVGFSHISAVHNATHDVRHANAFPCH</sequence>
<gene>
    <name evidence="2" type="ORF">GCM10017643_27830</name>
</gene>